<comment type="caution">
    <text evidence="2">The sequence shown here is derived from an EMBL/GenBank/DDBJ whole genome shotgun (WGS) entry which is preliminary data.</text>
</comment>
<dbReference type="RefSeq" id="WP_130102438.1">
    <property type="nucleotide sequence ID" value="NZ_SDWW01000019.1"/>
</dbReference>
<evidence type="ECO:0000313" key="3">
    <source>
        <dbReference type="Proteomes" id="UP000293764"/>
    </source>
</evidence>
<reference evidence="2 3" key="1">
    <citation type="submission" date="2019-01" db="EMBL/GenBank/DDBJ databases">
        <title>Novel species of Cellulomonas.</title>
        <authorList>
            <person name="Liu Q."/>
            <person name="Xin Y.-H."/>
        </authorList>
    </citation>
    <scope>NUCLEOTIDE SEQUENCE [LARGE SCALE GENOMIC DNA]</scope>
    <source>
        <strain evidence="2 3">HLT2-17</strain>
    </source>
</reference>
<dbReference type="EMBL" id="SDWW01000019">
    <property type="protein sequence ID" value="RYV51240.1"/>
    <property type="molecule type" value="Genomic_DNA"/>
</dbReference>
<protein>
    <submittedName>
        <fullName evidence="2">Uncharacterized protein</fullName>
    </submittedName>
</protein>
<proteinExistence type="predicted"/>
<keyword evidence="1" id="KW-1133">Transmembrane helix</keyword>
<evidence type="ECO:0000313" key="2">
    <source>
        <dbReference type="EMBL" id="RYV51240.1"/>
    </source>
</evidence>
<keyword evidence="1" id="KW-0812">Transmembrane</keyword>
<organism evidence="2 3">
    <name type="scientific">Pengzhenrongella frigida</name>
    <dbReference type="NCBI Taxonomy" id="1259133"/>
    <lineage>
        <taxon>Bacteria</taxon>
        <taxon>Bacillati</taxon>
        <taxon>Actinomycetota</taxon>
        <taxon>Actinomycetes</taxon>
        <taxon>Micrococcales</taxon>
        <taxon>Pengzhenrongella</taxon>
    </lineage>
</organism>
<gene>
    <name evidence="2" type="ORF">EUA98_09480</name>
</gene>
<dbReference type="Proteomes" id="UP000293764">
    <property type="component" value="Unassembled WGS sequence"/>
</dbReference>
<dbReference type="AlphaFoldDB" id="A0A4Q5MZS3"/>
<name>A0A4Q5MZS3_9MICO</name>
<evidence type="ECO:0000256" key="1">
    <source>
        <dbReference type="SAM" id="Phobius"/>
    </source>
</evidence>
<accession>A0A4Q5MZS3</accession>
<feature type="transmembrane region" description="Helical" evidence="1">
    <location>
        <begin position="93"/>
        <end position="114"/>
    </location>
</feature>
<keyword evidence="1" id="KW-0472">Membrane</keyword>
<sequence>MRLRRGDVRRGRALPPLVAAGALASVVGLGVALAGPAQFALHSCVPGEGPVGWLGLRLALMRTSVDCPEGTLAVGGSAANSALVVFSVAMPTLLVHLLAAVCGVSLSALLARAASGLRRVLRSAWRALPESPRAPWVAAFGVVGHELDVVRRRIGDVAHPDRGPPVLCAA</sequence>
<dbReference type="OrthoDB" id="4828105at2"/>
<keyword evidence="3" id="KW-1185">Reference proteome</keyword>